<accession>A0A6C1DTX6</accession>
<dbReference type="OrthoDB" id="277802at2759"/>
<keyword evidence="4" id="KW-1185">Reference proteome</keyword>
<evidence type="ECO:0000259" key="2">
    <source>
        <dbReference type="PROSITE" id="PS50102"/>
    </source>
</evidence>
<evidence type="ECO:0000256" key="1">
    <source>
        <dbReference type="PROSITE-ProRule" id="PRU00176"/>
    </source>
</evidence>
<dbReference type="CDD" id="cd12246">
    <property type="entry name" value="RRM1_U1A_like"/>
    <property type="match status" value="1"/>
</dbReference>
<dbReference type="Gene3D" id="3.30.70.330">
    <property type="match status" value="1"/>
</dbReference>
<keyword evidence="1" id="KW-0694">RNA-binding</keyword>
<sequence length="111" mass="12781">MVEPARKKQRIDHDTHHAVAEPVTEAKNTLYVSQLNEKINMQRLRVNLFLLFATFGEVLKVSMNFKKQRGQAFITMRTIDQASLAQISLNGERFFGKPLKVEFSKSETKTL</sequence>
<dbReference type="GO" id="GO:0003723">
    <property type="term" value="F:RNA binding"/>
    <property type="evidence" value="ECO:0007669"/>
    <property type="project" value="UniProtKB-UniRule"/>
</dbReference>
<dbReference type="AlphaFoldDB" id="A0A6C1DTX6"/>
<protein>
    <submittedName>
        <fullName evidence="3">U2 snRNP complex subunit msl1</fullName>
    </submittedName>
</protein>
<dbReference type="PROSITE" id="PS50102">
    <property type="entry name" value="RRM"/>
    <property type="match status" value="1"/>
</dbReference>
<dbReference type="InterPro" id="IPR035979">
    <property type="entry name" value="RBD_domain_sf"/>
</dbReference>
<evidence type="ECO:0000313" key="4">
    <source>
        <dbReference type="Proteomes" id="UP000501346"/>
    </source>
</evidence>
<dbReference type="Pfam" id="PF13893">
    <property type="entry name" value="RRM_5"/>
    <property type="match status" value="1"/>
</dbReference>
<dbReference type="Proteomes" id="UP000501346">
    <property type="component" value="Chromosome ScIX"/>
</dbReference>
<dbReference type="InterPro" id="IPR012677">
    <property type="entry name" value="Nucleotide-bd_a/b_plait_sf"/>
</dbReference>
<feature type="domain" description="RRM" evidence="2">
    <location>
        <begin position="28"/>
        <end position="106"/>
    </location>
</feature>
<proteinExistence type="predicted"/>
<reference evidence="3 4" key="1">
    <citation type="journal article" date="2019" name="BMC Genomics">
        <title>Chromosome level assembly and comparative genome analysis confirm lager-brewing yeasts originated from a single hybridization.</title>
        <authorList>
            <person name="Salazar A.N."/>
            <person name="Gorter de Vries A.R."/>
            <person name="van den Broek M."/>
            <person name="Brouwers N."/>
            <person name="de la Torre Cortes P."/>
            <person name="Kuijpers N.G.A."/>
            <person name="Daran J.G."/>
            <person name="Abeel T."/>
        </authorList>
    </citation>
    <scope>NUCLEOTIDE SEQUENCE [LARGE SCALE GENOMIC DNA]</scope>
    <source>
        <strain evidence="3 4">CBS 1483</strain>
    </source>
</reference>
<dbReference type="SMART" id="SM00360">
    <property type="entry name" value="RRM"/>
    <property type="match status" value="1"/>
</dbReference>
<dbReference type="EMBL" id="CP048990">
    <property type="protein sequence ID" value="QID80231.1"/>
    <property type="molecule type" value="Genomic_DNA"/>
</dbReference>
<dbReference type="InterPro" id="IPR000504">
    <property type="entry name" value="RRM_dom"/>
</dbReference>
<gene>
    <name evidence="3" type="primary">MSL1_1</name>
    <name evidence="3" type="ORF">GRS66_002546</name>
</gene>
<name>A0A6C1DTX6_SACPS</name>
<dbReference type="SUPFAM" id="SSF54928">
    <property type="entry name" value="RNA-binding domain, RBD"/>
    <property type="match status" value="1"/>
</dbReference>
<evidence type="ECO:0000313" key="3">
    <source>
        <dbReference type="EMBL" id="QID80231.1"/>
    </source>
</evidence>
<dbReference type="FunFam" id="3.30.70.330:FF:000780">
    <property type="entry name" value="U2 small nuclear ribonucleoprotein B"/>
    <property type="match status" value="1"/>
</dbReference>
<organism evidence="3 4">
    <name type="scientific">Saccharomyces pastorianus</name>
    <name type="common">Lager yeast</name>
    <name type="synonym">Saccharomyces cerevisiae x Saccharomyces eubayanus</name>
    <dbReference type="NCBI Taxonomy" id="27292"/>
    <lineage>
        <taxon>Eukaryota</taxon>
        <taxon>Fungi</taxon>
        <taxon>Dikarya</taxon>
        <taxon>Ascomycota</taxon>
        <taxon>Saccharomycotina</taxon>
        <taxon>Saccharomycetes</taxon>
        <taxon>Saccharomycetales</taxon>
        <taxon>Saccharomycetaceae</taxon>
        <taxon>Saccharomyces</taxon>
    </lineage>
</organism>